<dbReference type="GO" id="GO:0015035">
    <property type="term" value="F:protein-disulfide reductase activity"/>
    <property type="evidence" value="ECO:0007669"/>
    <property type="project" value="InterPro"/>
</dbReference>
<dbReference type="InterPro" id="IPR052927">
    <property type="entry name" value="DCC_oxidoreductase"/>
</dbReference>
<dbReference type="InterPro" id="IPR007263">
    <property type="entry name" value="DCC1-like"/>
</dbReference>
<name>A0A199XW77_9FLAO</name>
<dbReference type="PATRIC" id="fig|29536.5.peg.47"/>
<organism evidence="1 2">
    <name type="scientific">Flavobacterium succinicans</name>
    <dbReference type="NCBI Taxonomy" id="29536"/>
    <lineage>
        <taxon>Bacteria</taxon>
        <taxon>Pseudomonadati</taxon>
        <taxon>Bacteroidota</taxon>
        <taxon>Flavobacteriia</taxon>
        <taxon>Flavobacteriales</taxon>
        <taxon>Flavobacteriaceae</taxon>
        <taxon>Flavobacterium</taxon>
    </lineage>
</organism>
<dbReference type="AlphaFoldDB" id="A0A199XW77"/>
<protein>
    <recommendedName>
        <fullName evidence="3">Thiol-disulfide oxidoreductase</fullName>
    </recommendedName>
</protein>
<dbReference type="PANTHER" id="PTHR33639:SF2">
    <property type="entry name" value="DUF393 DOMAIN-CONTAINING PROTEIN"/>
    <property type="match status" value="1"/>
</dbReference>
<dbReference type="Proteomes" id="UP000093807">
    <property type="component" value="Unassembled WGS sequence"/>
</dbReference>
<reference evidence="1 2" key="1">
    <citation type="submission" date="2016-06" db="EMBL/GenBank/DDBJ databases">
        <title>Draft genome sequence of Flavobacterium succinicans strain DD5b.</title>
        <authorList>
            <person name="Poehlein A."/>
            <person name="Daniel R."/>
            <person name="Simeonova D.D."/>
        </authorList>
    </citation>
    <scope>NUCLEOTIDE SEQUENCE [LARGE SCALE GENOMIC DNA]</scope>
    <source>
        <strain evidence="1 2">DD5b</strain>
    </source>
</reference>
<dbReference type="OrthoDB" id="9785438at2"/>
<comment type="caution">
    <text evidence="1">The sequence shown here is derived from an EMBL/GenBank/DDBJ whole genome shotgun (WGS) entry which is preliminary data.</text>
</comment>
<dbReference type="PANTHER" id="PTHR33639">
    <property type="entry name" value="THIOL-DISULFIDE OXIDOREDUCTASE DCC"/>
    <property type="match status" value="1"/>
</dbReference>
<dbReference type="EMBL" id="JMTM01000004">
    <property type="protein sequence ID" value="OAZ05516.1"/>
    <property type="molecule type" value="Genomic_DNA"/>
</dbReference>
<evidence type="ECO:0008006" key="3">
    <source>
        <dbReference type="Google" id="ProtNLM"/>
    </source>
</evidence>
<dbReference type="RefSeq" id="WP_064714020.1">
    <property type="nucleotide sequence ID" value="NZ_JMTM01000004.1"/>
</dbReference>
<keyword evidence="2" id="KW-1185">Reference proteome</keyword>
<sequence length="140" mass="15890">MQHSLSLPEHKKIILFDGVCNLCNTAVQTIIKHDKKDVFRFVALQSESGIAIQKHIGIATRKIDSLVFYAPGVSYSYKSEAVLDIAKELGGIFSLAIVFKILPTPLLNSVYDYVAKNRYKWYGQQEHCWMPTPELKAKFL</sequence>
<gene>
    <name evidence="1" type="ORF">FLB_00460</name>
</gene>
<evidence type="ECO:0000313" key="1">
    <source>
        <dbReference type="EMBL" id="OAZ05516.1"/>
    </source>
</evidence>
<evidence type="ECO:0000313" key="2">
    <source>
        <dbReference type="Proteomes" id="UP000093807"/>
    </source>
</evidence>
<dbReference type="Pfam" id="PF04134">
    <property type="entry name" value="DCC1-like"/>
    <property type="match status" value="1"/>
</dbReference>
<proteinExistence type="predicted"/>
<accession>A0A199XW77</accession>